<comment type="caution">
    <text evidence="1">The sequence shown here is derived from an EMBL/GenBank/DDBJ whole genome shotgun (WGS) entry which is preliminary data.</text>
</comment>
<protein>
    <submittedName>
        <fullName evidence="1">Uncharacterized protein</fullName>
    </submittedName>
</protein>
<dbReference type="EMBL" id="VFPJ01000001">
    <property type="protein sequence ID" value="TQM41801.1"/>
    <property type="molecule type" value="Genomic_DNA"/>
</dbReference>
<dbReference type="Proteomes" id="UP000320773">
    <property type="component" value="Unassembled WGS sequence"/>
</dbReference>
<proteinExistence type="predicted"/>
<sequence>MSNNKTLTNAIRFREPFAENYTLISETKVKSAYFDMQTTTRTRWVFRVLKVEENGDAEIELFTIEHLLVKTNNENLNDIISLNQVFSRMYSEIRVIIDVFGKITRIVNLQQIKDKWEDTKKQLLKIQQQEPALQALITINDEIFCSNEKIKLAIENNEFFKHYFGKIYGKTLPIDRKMIVQKNVLQTADAEWIYNFDYSPQFGAEHLNDIAVTSKALADTDKNEWKKQAYGHLPDVETKNLRPNLTEEAIYRSHFKTGRLHFAKTTITEMALPNFIEASMVYTIESDSYKENSSAIIENSQNKIFRVLD</sequence>
<name>A0A543G6U3_9FLAO</name>
<evidence type="ECO:0000313" key="1">
    <source>
        <dbReference type="EMBL" id="TQM41801.1"/>
    </source>
</evidence>
<dbReference type="AlphaFoldDB" id="A0A543G6U3"/>
<accession>A0A543G6U3</accession>
<evidence type="ECO:0000313" key="2">
    <source>
        <dbReference type="Proteomes" id="UP000320773"/>
    </source>
</evidence>
<gene>
    <name evidence="1" type="ORF">BC670_2811</name>
</gene>
<reference evidence="1 2" key="1">
    <citation type="submission" date="2019-06" db="EMBL/GenBank/DDBJ databases">
        <title>Genomic Encyclopedia of Archaeal and Bacterial Type Strains, Phase II (KMG-II): from individual species to whole genera.</title>
        <authorList>
            <person name="Goeker M."/>
        </authorList>
    </citation>
    <scope>NUCLEOTIDE SEQUENCE [LARGE SCALE GENOMIC DNA]</scope>
    <source>
        <strain evidence="1 2">DSM 24789</strain>
    </source>
</reference>
<dbReference type="RefSeq" id="WP_089079370.1">
    <property type="nucleotide sequence ID" value="NZ_VFPJ01000001.1"/>
</dbReference>
<organism evidence="1 2">
    <name type="scientific">Flavobacterium branchiophilum</name>
    <dbReference type="NCBI Taxonomy" id="55197"/>
    <lineage>
        <taxon>Bacteria</taxon>
        <taxon>Pseudomonadati</taxon>
        <taxon>Bacteroidota</taxon>
        <taxon>Flavobacteriia</taxon>
        <taxon>Flavobacteriales</taxon>
        <taxon>Flavobacteriaceae</taxon>
        <taxon>Flavobacterium</taxon>
    </lineage>
</organism>